<feature type="region of interest" description="Disordered" evidence="1">
    <location>
        <begin position="510"/>
        <end position="531"/>
    </location>
</feature>
<accession>A0A7C8NTR2</accession>
<evidence type="ECO:0000256" key="1">
    <source>
        <dbReference type="SAM" id="MobiDB-lite"/>
    </source>
</evidence>
<reference evidence="2 3" key="1">
    <citation type="submission" date="2019-06" db="EMBL/GenBank/DDBJ databases">
        <authorList>
            <person name="Palmer J.M."/>
        </authorList>
    </citation>
    <scope>NUCLEOTIDE SEQUENCE [LARGE SCALE GENOMIC DNA]</scope>
    <source>
        <strain evidence="2 3">TWF102</strain>
    </source>
</reference>
<sequence length="531" mass="59047">MAPVECLRYWLHQRPNDAWLLIVDNYDDPDACNIDTLFPTQDVGHILITSRTLKHRLGPRSIEVSAADTNDLKANESTQAQNKSKIWALLIGINHYIDIPEGRKGAYSDLESCVHVIKAVRSFLQSINVQHISTLTSTRLINGTVEEESQLPKYVNVIRGLEHIMERSQPGGLVYIHYCGHGVQRDAGEQNRLSDLGVHISEGLTNIHPWPSEPTGCTFPTACDVDETTGTYPGAVEGEEQGILTYWMLEFLMKSPGTPILLGDAENVFLGPGKETERPVGHIIDREYHENSGNLIITVDLDIGWAHGADVGAIYDVIPLGEPIQADLRIKAQITESLGNKGLQSRATIRYPRVWGTHTFASGYPHAFNTLERVRFGSGVVPQKWDLTPVVSVKISSLRQRLLEQQAQALESEIGKSRRSLLLDSDVVSLPFYNRLHPGHGQPFLKVTKSTPQEFKLQMMIPPKIVAQDPDEVTDIVRAYVSTVKSSWENILLPGLPDSALFLPSTVNSPSAFDSTDPDFKSPPRTTRTYR</sequence>
<gene>
    <name evidence="2" type="ORF">TWF102_003127</name>
</gene>
<name>A0A7C8NTR2_ORBOL</name>
<proteinExistence type="predicted"/>
<protein>
    <submittedName>
        <fullName evidence="2">Uncharacterized protein</fullName>
    </submittedName>
</protein>
<organism evidence="2 3">
    <name type="scientific">Orbilia oligospora</name>
    <name type="common">Nematode-trapping fungus</name>
    <name type="synonym">Arthrobotrys oligospora</name>
    <dbReference type="NCBI Taxonomy" id="2813651"/>
    <lineage>
        <taxon>Eukaryota</taxon>
        <taxon>Fungi</taxon>
        <taxon>Dikarya</taxon>
        <taxon>Ascomycota</taxon>
        <taxon>Pezizomycotina</taxon>
        <taxon>Orbiliomycetes</taxon>
        <taxon>Orbiliales</taxon>
        <taxon>Orbiliaceae</taxon>
        <taxon>Orbilia</taxon>
    </lineage>
</organism>
<evidence type="ECO:0000313" key="3">
    <source>
        <dbReference type="Proteomes" id="UP000475325"/>
    </source>
</evidence>
<dbReference type="AlphaFoldDB" id="A0A7C8NTR2"/>
<evidence type="ECO:0000313" key="2">
    <source>
        <dbReference type="EMBL" id="KAF3104497.1"/>
    </source>
</evidence>
<dbReference type="EMBL" id="WIQW01000016">
    <property type="protein sequence ID" value="KAF3104497.1"/>
    <property type="molecule type" value="Genomic_DNA"/>
</dbReference>
<dbReference type="Proteomes" id="UP000475325">
    <property type="component" value="Unassembled WGS sequence"/>
</dbReference>
<comment type="caution">
    <text evidence="2">The sequence shown here is derived from an EMBL/GenBank/DDBJ whole genome shotgun (WGS) entry which is preliminary data.</text>
</comment>
<dbReference type="Gene3D" id="3.40.50.12660">
    <property type="match status" value="1"/>
</dbReference>